<protein>
    <recommendedName>
        <fullName evidence="3">Phage gp6-like head-tail connector protein</fullName>
    </recommendedName>
</protein>
<dbReference type="InterPro" id="IPR021146">
    <property type="entry name" value="Phage_gp6-like_head-tail"/>
</dbReference>
<dbReference type="Pfam" id="PF05135">
    <property type="entry name" value="Phage_connect_1"/>
    <property type="match status" value="1"/>
</dbReference>
<proteinExistence type="predicted"/>
<organism evidence="1 2">
    <name type="scientific">Pandoraea eparura</name>
    <dbReference type="NCBI Taxonomy" id="2508291"/>
    <lineage>
        <taxon>Bacteria</taxon>
        <taxon>Pseudomonadati</taxon>
        <taxon>Pseudomonadota</taxon>
        <taxon>Betaproteobacteria</taxon>
        <taxon>Burkholderiales</taxon>
        <taxon>Burkholderiaceae</taxon>
        <taxon>Pandoraea</taxon>
    </lineage>
</organism>
<dbReference type="InterPro" id="IPR006450">
    <property type="entry name" value="Phage_HK97_gp6-like"/>
</dbReference>
<dbReference type="AlphaFoldDB" id="A0A5E4SKL6"/>
<gene>
    <name evidence="1" type="ORF">PEP31012_00865</name>
</gene>
<dbReference type="Proteomes" id="UP000400981">
    <property type="component" value="Unassembled WGS sequence"/>
</dbReference>
<sequence>MLVTYAEIWWHCRLAGDPPADGADDQPIRLLAVAAQRFVENHTGRKLYPAGESLPDGAPEGALVIDDDLRLAILMLVAHWHEHREAAVQSASTTTSATVPLAFDALIGPYRWFNVG</sequence>
<dbReference type="EMBL" id="CABPSH010000002">
    <property type="protein sequence ID" value="VVD76406.1"/>
    <property type="molecule type" value="Genomic_DNA"/>
</dbReference>
<dbReference type="RefSeq" id="WP_150588143.1">
    <property type="nucleotide sequence ID" value="NZ_CABPSH010000002.1"/>
</dbReference>
<dbReference type="Gene3D" id="1.10.3230.30">
    <property type="entry name" value="Phage gp6-like head-tail connector protein"/>
    <property type="match status" value="1"/>
</dbReference>
<dbReference type="NCBIfam" id="TIGR01560">
    <property type="entry name" value="put_DNA_pack"/>
    <property type="match status" value="1"/>
</dbReference>
<dbReference type="CDD" id="cd08054">
    <property type="entry name" value="gp6"/>
    <property type="match status" value="1"/>
</dbReference>
<evidence type="ECO:0008006" key="3">
    <source>
        <dbReference type="Google" id="ProtNLM"/>
    </source>
</evidence>
<dbReference type="OrthoDB" id="8665605at2"/>
<accession>A0A5E4SKL6</accession>
<keyword evidence="2" id="KW-1185">Reference proteome</keyword>
<reference evidence="1 2" key="1">
    <citation type="submission" date="2019-08" db="EMBL/GenBank/DDBJ databases">
        <authorList>
            <person name="Peeters C."/>
        </authorList>
    </citation>
    <scope>NUCLEOTIDE SEQUENCE [LARGE SCALE GENOMIC DNA]</scope>
    <source>
        <strain evidence="1 2">LMG 31012</strain>
    </source>
</reference>
<name>A0A5E4SKL6_9BURK</name>
<evidence type="ECO:0000313" key="1">
    <source>
        <dbReference type="EMBL" id="VVD76406.1"/>
    </source>
</evidence>
<evidence type="ECO:0000313" key="2">
    <source>
        <dbReference type="Proteomes" id="UP000400981"/>
    </source>
</evidence>